<keyword evidence="3" id="KW-1185">Reference proteome</keyword>
<dbReference type="Pfam" id="PF13417">
    <property type="entry name" value="GST_N_3"/>
    <property type="match status" value="1"/>
</dbReference>
<reference evidence="2 3" key="2">
    <citation type="submission" date="2021-10" db="EMBL/GenBank/DDBJ databases">
        <authorList>
            <person name="Piombo E."/>
        </authorList>
    </citation>
    <scope>NUCLEOTIDE SEQUENCE [LARGE SCALE GENOMIC DNA]</scope>
</reference>
<accession>A0A9N9UCD4</accession>
<dbReference type="EMBL" id="CABFNO020001340">
    <property type="protein sequence ID" value="CAG9982469.1"/>
    <property type="molecule type" value="Genomic_DNA"/>
</dbReference>
<dbReference type="InterPro" id="IPR004045">
    <property type="entry name" value="Glutathione_S-Trfase_N"/>
</dbReference>
<evidence type="ECO:0000259" key="1">
    <source>
        <dbReference type="PROSITE" id="PS50404"/>
    </source>
</evidence>
<proteinExistence type="predicted"/>
<sequence length="281" mass="31495">MTDLTNAEYTLYSSPFSLYSMMARHTVQLGPLTDNAAPPKKISLSFMNNSKNDNIKEEYLKINPKGQIPSLTGDVLSEPLTDSISISLYLAEKHYPSLLPAAHATVIRQLLGRIHQIHGLSINNKKATPEMQKYNPSPAADILKRTDISPEYRKALEFKLKFHDETNALAFQPEKITESLADLRAILAEISDHGKQSGAFGDKFEWIFGAQVGPTVLDSHLLPLLLRMLEVGNAHVVPEELQQWARAKAESVSWEKVMHGRPTRYDPSMGPMEEMEDMLTL</sequence>
<evidence type="ECO:0000313" key="2">
    <source>
        <dbReference type="EMBL" id="CAG9982469.1"/>
    </source>
</evidence>
<dbReference type="InterPro" id="IPR036249">
    <property type="entry name" value="Thioredoxin-like_sf"/>
</dbReference>
<evidence type="ECO:0000313" key="3">
    <source>
        <dbReference type="Proteomes" id="UP000754883"/>
    </source>
</evidence>
<dbReference type="PROSITE" id="PS50404">
    <property type="entry name" value="GST_NTER"/>
    <property type="match status" value="1"/>
</dbReference>
<dbReference type="Gene3D" id="3.40.30.10">
    <property type="entry name" value="Glutaredoxin"/>
    <property type="match status" value="1"/>
</dbReference>
<gene>
    <name evidence="2" type="ORF">CBYS24578_00013270</name>
</gene>
<dbReference type="Proteomes" id="UP000754883">
    <property type="component" value="Unassembled WGS sequence"/>
</dbReference>
<organism evidence="2 3">
    <name type="scientific">Clonostachys byssicola</name>
    <dbReference type="NCBI Taxonomy" id="160290"/>
    <lineage>
        <taxon>Eukaryota</taxon>
        <taxon>Fungi</taxon>
        <taxon>Dikarya</taxon>
        <taxon>Ascomycota</taxon>
        <taxon>Pezizomycotina</taxon>
        <taxon>Sordariomycetes</taxon>
        <taxon>Hypocreomycetidae</taxon>
        <taxon>Hypocreales</taxon>
        <taxon>Bionectriaceae</taxon>
        <taxon>Clonostachys</taxon>
    </lineage>
</organism>
<dbReference type="AlphaFoldDB" id="A0A9N9UCD4"/>
<comment type="caution">
    <text evidence="2">The sequence shown here is derived from an EMBL/GenBank/DDBJ whole genome shotgun (WGS) entry which is preliminary data.</text>
</comment>
<dbReference type="OrthoDB" id="412788at2759"/>
<name>A0A9N9UCD4_9HYPO</name>
<dbReference type="SUPFAM" id="SSF52833">
    <property type="entry name" value="Thioredoxin-like"/>
    <property type="match status" value="1"/>
</dbReference>
<feature type="domain" description="GST N-terminal" evidence="1">
    <location>
        <begin position="7"/>
        <end position="98"/>
    </location>
</feature>
<protein>
    <recommendedName>
        <fullName evidence="1">GST N-terminal domain-containing protein</fullName>
    </recommendedName>
</protein>
<reference evidence="3" key="1">
    <citation type="submission" date="2019-06" db="EMBL/GenBank/DDBJ databases">
        <authorList>
            <person name="Broberg M."/>
        </authorList>
    </citation>
    <scope>NUCLEOTIDE SEQUENCE [LARGE SCALE GENOMIC DNA]</scope>
</reference>